<keyword evidence="3" id="KW-0808">Transferase</keyword>
<dbReference type="Pfam" id="PF00632">
    <property type="entry name" value="HECT"/>
    <property type="match status" value="1"/>
</dbReference>
<name>A0A833SRJ5_PHYIN</name>
<feature type="domain" description="HECT" evidence="7">
    <location>
        <begin position="794"/>
        <end position="1136"/>
    </location>
</feature>
<dbReference type="PANTHER" id="PTHR45700">
    <property type="entry name" value="UBIQUITIN-PROTEIN LIGASE E3C"/>
    <property type="match status" value="1"/>
</dbReference>
<dbReference type="GO" id="GO:0061630">
    <property type="term" value="F:ubiquitin protein ligase activity"/>
    <property type="evidence" value="ECO:0007669"/>
    <property type="project" value="UniProtKB-EC"/>
</dbReference>
<dbReference type="FunFam" id="3.30.2160.10:FF:000002">
    <property type="entry name" value="Putative Ubiquitin-protein ligase E3C"/>
    <property type="match status" value="1"/>
</dbReference>
<evidence type="ECO:0000256" key="2">
    <source>
        <dbReference type="ARBA" id="ARBA00012485"/>
    </source>
</evidence>
<dbReference type="AlphaFoldDB" id="A0A833SRJ5"/>
<dbReference type="Proteomes" id="UP000602510">
    <property type="component" value="Unassembled WGS sequence"/>
</dbReference>
<organism evidence="8 9">
    <name type="scientific">Phytophthora infestans</name>
    <name type="common">Potato late blight agent</name>
    <name type="synonym">Botrytis infestans</name>
    <dbReference type="NCBI Taxonomy" id="4787"/>
    <lineage>
        <taxon>Eukaryota</taxon>
        <taxon>Sar</taxon>
        <taxon>Stramenopiles</taxon>
        <taxon>Oomycota</taxon>
        <taxon>Peronosporomycetes</taxon>
        <taxon>Peronosporales</taxon>
        <taxon>Peronosporaceae</taxon>
        <taxon>Phytophthora</taxon>
    </lineage>
</organism>
<evidence type="ECO:0000313" key="8">
    <source>
        <dbReference type="EMBL" id="KAF4038702.1"/>
    </source>
</evidence>
<dbReference type="EMBL" id="WSZM01000190">
    <property type="protein sequence ID" value="KAF4038702.1"/>
    <property type="molecule type" value="Genomic_DNA"/>
</dbReference>
<dbReference type="Gene3D" id="3.30.2410.10">
    <property type="entry name" value="Hect, E3 ligase catalytic domain"/>
    <property type="match status" value="1"/>
</dbReference>
<dbReference type="SUPFAM" id="SSF56204">
    <property type="entry name" value="Hect, E3 ligase catalytic domain"/>
    <property type="match status" value="1"/>
</dbReference>
<evidence type="ECO:0000256" key="1">
    <source>
        <dbReference type="ARBA" id="ARBA00000885"/>
    </source>
</evidence>
<evidence type="ECO:0000256" key="3">
    <source>
        <dbReference type="ARBA" id="ARBA00022679"/>
    </source>
</evidence>
<evidence type="ECO:0000313" key="9">
    <source>
        <dbReference type="Proteomes" id="UP000602510"/>
    </source>
</evidence>
<gene>
    <name evidence="8" type="ORF">GN244_ATG09231</name>
</gene>
<comment type="catalytic activity">
    <reaction evidence="1">
        <text>S-ubiquitinyl-[E2 ubiquitin-conjugating enzyme]-L-cysteine + [acceptor protein]-L-lysine = [E2 ubiquitin-conjugating enzyme]-L-cysteine + N(6)-ubiquitinyl-[acceptor protein]-L-lysine.</text>
        <dbReference type="EC" id="2.3.2.26"/>
    </reaction>
</comment>
<evidence type="ECO:0000256" key="6">
    <source>
        <dbReference type="SAM" id="MobiDB-lite"/>
    </source>
</evidence>
<dbReference type="PROSITE" id="PS50237">
    <property type="entry name" value="HECT"/>
    <property type="match status" value="1"/>
</dbReference>
<dbReference type="GO" id="GO:0000209">
    <property type="term" value="P:protein polyubiquitination"/>
    <property type="evidence" value="ECO:0007669"/>
    <property type="project" value="InterPro"/>
</dbReference>
<proteinExistence type="predicted"/>
<dbReference type="SMART" id="SM00119">
    <property type="entry name" value="HECTc"/>
    <property type="match status" value="1"/>
</dbReference>
<dbReference type="Gene3D" id="3.30.2160.10">
    <property type="entry name" value="Hect, E3 ligase catalytic domain"/>
    <property type="match status" value="1"/>
</dbReference>
<dbReference type="CDD" id="cd00078">
    <property type="entry name" value="HECTc"/>
    <property type="match status" value="1"/>
</dbReference>
<evidence type="ECO:0000259" key="7">
    <source>
        <dbReference type="PROSITE" id="PS50237"/>
    </source>
</evidence>
<feature type="active site" description="Glycyl thioester intermediate" evidence="5">
    <location>
        <position position="1104"/>
    </location>
</feature>
<keyword evidence="9" id="KW-1185">Reference proteome</keyword>
<feature type="compositionally biased region" description="Basic and acidic residues" evidence="6">
    <location>
        <begin position="471"/>
        <end position="481"/>
    </location>
</feature>
<dbReference type="PANTHER" id="PTHR45700:SF2">
    <property type="entry name" value="UBIQUITIN-PROTEIN LIGASE E3C"/>
    <property type="match status" value="1"/>
</dbReference>
<dbReference type="InterPro" id="IPR044611">
    <property type="entry name" value="E3A/B/C-like"/>
</dbReference>
<comment type="caution">
    <text evidence="8">The sequence shown here is derived from an EMBL/GenBank/DDBJ whole genome shotgun (WGS) entry which is preliminary data.</text>
</comment>
<evidence type="ECO:0000256" key="4">
    <source>
        <dbReference type="ARBA" id="ARBA00022786"/>
    </source>
</evidence>
<feature type="region of interest" description="Disordered" evidence="6">
    <location>
        <begin position="471"/>
        <end position="490"/>
    </location>
</feature>
<reference evidence="8" key="1">
    <citation type="submission" date="2020-04" db="EMBL/GenBank/DDBJ databases">
        <title>Hybrid Assembly of Korean Phytophthora infestans isolates.</title>
        <authorList>
            <person name="Prokchorchik M."/>
            <person name="Lee Y."/>
            <person name="Seo J."/>
            <person name="Cho J.-H."/>
            <person name="Park Y.-E."/>
            <person name="Jang D.-C."/>
            <person name="Im J.-S."/>
            <person name="Choi J.-G."/>
            <person name="Park H.-J."/>
            <person name="Lee G.-B."/>
            <person name="Lee Y.-G."/>
            <person name="Hong S.-Y."/>
            <person name="Cho K."/>
            <person name="Sohn K.H."/>
        </authorList>
    </citation>
    <scope>NUCLEOTIDE SEQUENCE</scope>
    <source>
        <strain evidence="8">KR_1_A1</strain>
    </source>
</reference>
<evidence type="ECO:0000256" key="5">
    <source>
        <dbReference type="PROSITE-ProRule" id="PRU00104"/>
    </source>
</evidence>
<dbReference type="PROSITE" id="PS50096">
    <property type="entry name" value="IQ"/>
    <property type="match status" value="1"/>
</dbReference>
<dbReference type="InterPro" id="IPR000569">
    <property type="entry name" value="HECT_dom"/>
</dbReference>
<keyword evidence="4 5" id="KW-0833">Ubl conjugation pathway</keyword>
<accession>A0A833SRJ5</accession>
<dbReference type="InterPro" id="IPR035983">
    <property type="entry name" value="Hect_E3_ubiquitin_ligase"/>
</dbReference>
<dbReference type="EC" id="2.3.2.26" evidence="2"/>
<protein>
    <recommendedName>
        <fullName evidence="2">HECT-type E3 ubiquitin transferase</fullName>
        <ecNumber evidence="2">2.3.2.26</ecNumber>
    </recommendedName>
</protein>
<dbReference type="GO" id="GO:0006511">
    <property type="term" value="P:ubiquitin-dependent protein catabolic process"/>
    <property type="evidence" value="ECO:0007669"/>
    <property type="project" value="TreeGrafter"/>
</dbReference>
<sequence length="1136" mass="127898">MFLRDNELAHGGRRGDRARVLQLAREQREARGRRKDQETAARHLQAFVRGRLAARRLRTHSRAEFDQKLGDIAKLKVILQLPSMPLPYDALFELLRLVLSFYTGSEGDTERLLELSSLLLDTLAASSDGIKGSEEKQRDWQLRRLVDLCLQCSSPSSSSVEVRVGFKVVRVLMEKLPEIQQYLLSGRLTVLRPQQARKLLYNDMPTASVTQIVRQQLILARGQLPMSSCVKETPYCNALMDFVVHLLTATSGILEAFVMEVFSVPLLNQVVATDRLLQLTNLSLWNRLLSAGLHLSVFDFPASPVTGIASEAWFLGNILWISDRVEGKTDAIVLNEVQLLSKLLQSVPPATYAASGVAVTWTKVSESHSVPVVFPEALSEQLQILVNDQYLRSMCNHLISFAPSALRHPLATQRPIPMYPVAPTIAEQFGFGDIASASSLSTSLSVTWQKMKSIGKATWARNLFEKAGLRRRREGDQESHSVGEAAQLQNTSRQARQIAVCGVDVEGKASSSTAQRAATINLSKSSGPFVLDNIKALSCLCGTFLFRWGDDGGKRQSYALRLLNTLAFYHVEVVESDEDDVAQNVSLVQMLWCVLQDIRNFEDFAKNVDLIHARSSDPYVCMLVLFCMLYEHLLVVMDDEEMYEQEYPLPLCQIERIVLSLKHALHEAYWNYANLAPSSESVAFGMFVVEMATRLMRVLYNRCSRQPFCNVTSWSIAELDSNQLIEEVLLGTPRANKLIQSMPYLVPFSDRVKLFQRLIKADKELHQNESCSVYRIRIHRGAILEDGLRKLNSIRTNLKKRINVVFVNSAGREEVGIDAGGLFKEFWLDLSTLAFDLQYGLFLTTHDQLLYPNPNSASGHFSRESDHLTMFQFVGRILGKALYEGIVVQPKFAHFFLSKLLHSFNQLNELPSLDPEIYKNLMFLKSYDGDVEDLGLTHTVVQEVFGEQKEIEIIPGGGNVPVTKRNKTRYIHLVANYYLNTQIREQCAAFRMGLSDLIDPRWLQMFNEPELQVLISGKSGKIDVDDLKANSRYAGGYYALDKRVAWLWQALACFTPSEQAAFLRFTTSCQRAPSLGFASLTPRFCVQKIPIRSDDELLPSSSTCFNTLKLPTYSSYKVLRAKLLTSISSGAGFEMT</sequence>
<dbReference type="FunFam" id="3.30.2410.10:FF:000009">
    <property type="entry name" value="Probable E3 ubiquitin-protein ligase HECTD2"/>
    <property type="match status" value="1"/>
</dbReference>
<dbReference type="Gene3D" id="3.90.1750.10">
    <property type="entry name" value="Hect, E3 ligase catalytic domains"/>
    <property type="match status" value="1"/>
</dbReference>